<dbReference type="AlphaFoldDB" id="A0A926EVS4"/>
<dbReference type="RefSeq" id="WP_262429878.1">
    <property type="nucleotide sequence ID" value="NZ_JACRTG010000020.1"/>
</dbReference>
<keyword evidence="2" id="KW-1185">Reference proteome</keyword>
<dbReference type="Proteomes" id="UP000601171">
    <property type="component" value="Unassembled WGS sequence"/>
</dbReference>
<protein>
    <recommendedName>
        <fullName evidence="3">DUF4355 domain-containing protein</fullName>
    </recommendedName>
</protein>
<accession>A0A926EVS4</accession>
<sequence>MEWKENMTKEEFEKAIQSAEDTIRTDYVKKLKALESKLPTQKTEKELALEQKEKELLAKEREYKIKDMLEINQLPTGLSKYISAEDIDVAGQEISTILNEYLLNNSHKPTKHNNGGDTVTKDQFKSMNYSERLKLEQTNPELYKKLSN</sequence>
<evidence type="ECO:0000313" key="1">
    <source>
        <dbReference type="EMBL" id="MBC8588422.1"/>
    </source>
</evidence>
<reference evidence="1" key="1">
    <citation type="submission" date="2020-08" db="EMBL/GenBank/DDBJ databases">
        <title>Genome public.</title>
        <authorList>
            <person name="Liu C."/>
            <person name="Sun Q."/>
        </authorList>
    </citation>
    <scope>NUCLEOTIDE SEQUENCE</scope>
    <source>
        <strain evidence="1">BX21</strain>
    </source>
</reference>
<dbReference type="EMBL" id="JACRTG010000020">
    <property type="protein sequence ID" value="MBC8588422.1"/>
    <property type="molecule type" value="Genomic_DNA"/>
</dbReference>
<gene>
    <name evidence="1" type="ORF">H8707_09230</name>
</gene>
<comment type="caution">
    <text evidence="1">The sequence shown here is derived from an EMBL/GenBank/DDBJ whole genome shotgun (WGS) entry which is preliminary data.</text>
</comment>
<evidence type="ECO:0000313" key="2">
    <source>
        <dbReference type="Proteomes" id="UP000601171"/>
    </source>
</evidence>
<evidence type="ECO:0008006" key="3">
    <source>
        <dbReference type="Google" id="ProtNLM"/>
    </source>
</evidence>
<proteinExistence type="predicted"/>
<organism evidence="1 2">
    <name type="scientific">Paratissierella segnis</name>
    <dbReference type="NCBI Taxonomy" id="2763679"/>
    <lineage>
        <taxon>Bacteria</taxon>
        <taxon>Bacillati</taxon>
        <taxon>Bacillota</taxon>
        <taxon>Tissierellia</taxon>
        <taxon>Tissierellales</taxon>
        <taxon>Tissierellaceae</taxon>
        <taxon>Paratissierella</taxon>
    </lineage>
</organism>
<name>A0A926EVS4_9FIRM</name>